<comment type="similarity">
    <text evidence="2">Belongs to the FAD-binding oxidoreductase/transferase type 4 family.</text>
</comment>
<evidence type="ECO:0000256" key="3">
    <source>
        <dbReference type="ARBA" id="ARBA00022630"/>
    </source>
</evidence>
<evidence type="ECO:0000256" key="2">
    <source>
        <dbReference type="ARBA" id="ARBA00008000"/>
    </source>
</evidence>
<dbReference type="SUPFAM" id="SSF56176">
    <property type="entry name" value="FAD-binding/transporter-associated domain-like"/>
    <property type="match status" value="1"/>
</dbReference>
<feature type="domain" description="FAD-binding PCMH-type" evidence="13">
    <location>
        <begin position="8"/>
        <end position="236"/>
    </location>
</feature>
<evidence type="ECO:0000313" key="15">
    <source>
        <dbReference type="Proteomes" id="UP000310458"/>
    </source>
</evidence>
<keyword evidence="6" id="KW-0809">Transit peptide</keyword>
<dbReference type="Gene3D" id="3.30.43.10">
    <property type="entry name" value="Uridine Diphospho-n-acetylenolpyruvylglucosamine Reductase, domain 2"/>
    <property type="match status" value="1"/>
</dbReference>
<dbReference type="InterPro" id="IPR016164">
    <property type="entry name" value="FAD-linked_Oxase-like_C"/>
</dbReference>
<dbReference type="Pfam" id="PF02913">
    <property type="entry name" value="FAD-oxidase_C"/>
    <property type="match status" value="1"/>
</dbReference>
<comment type="caution">
    <text evidence="14">The sequence shown here is derived from an EMBL/GenBank/DDBJ whole genome shotgun (WGS) entry which is preliminary data.</text>
</comment>
<dbReference type="GO" id="GO:0008720">
    <property type="term" value="F:D-lactate dehydrogenase (NAD+) activity"/>
    <property type="evidence" value="ECO:0007669"/>
    <property type="project" value="TreeGrafter"/>
</dbReference>
<dbReference type="Gene3D" id="3.30.465.10">
    <property type="match status" value="1"/>
</dbReference>
<evidence type="ECO:0000256" key="1">
    <source>
        <dbReference type="ARBA" id="ARBA00001974"/>
    </source>
</evidence>
<dbReference type="OrthoDB" id="9770306at2"/>
<evidence type="ECO:0000256" key="7">
    <source>
        <dbReference type="ARBA" id="ARBA00023002"/>
    </source>
</evidence>
<keyword evidence="4" id="KW-0479">Metal-binding</keyword>
<evidence type="ECO:0000256" key="8">
    <source>
        <dbReference type="ARBA" id="ARBA00023004"/>
    </source>
</evidence>
<keyword evidence="5" id="KW-0274">FAD</keyword>
<evidence type="ECO:0000256" key="11">
    <source>
        <dbReference type="SAM" id="MobiDB-lite"/>
    </source>
</evidence>
<dbReference type="InterPro" id="IPR016167">
    <property type="entry name" value="FAD-bd_PCMH_sub1"/>
</dbReference>
<accession>A0A5R9BCV2</accession>
<dbReference type="PANTHER" id="PTHR11748:SF111">
    <property type="entry name" value="D-LACTATE DEHYDROGENASE, MITOCHONDRIAL-RELATED"/>
    <property type="match status" value="1"/>
</dbReference>
<dbReference type="PROSITE" id="PS51379">
    <property type="entry name" value="4FE4S_FER_2"/>
    <property type="match status" value="1"/>
</dbReference>
<dbReference type="GO" id="GO:0046872">
    <property type="term" value="F:metal ion binding"/>
    <property type="evidence" value="ECO:0007669"/>
    <property type="project" value="UniProtKB-KW"/>
</dbReference>
<feature type="domain" description="4Fe-4S ferredoxin-type" evidence="12">
    <location>
        <begin position="500"/>
        <end position="531"/>
    </location>
</feature>
<dbReference type="EMBL" id="VAVZ01000014">
    <property type="protein sequence ID" value="TLP98071.1"/>
    <property type="molecule type" value="Genomic_DNA"/>
</dbReference>
<evidence type="ECO:0000256" key="10">
    <source>
        <dbReference type="ARBA" id="ARBA00038897"/>
    </source>
</evidence>
<dbReference type="GO" id="GO:1903457">
    <property type="term" value="P:lactate catabolic process"/>
    <property type="evidence" value="ECO:0007669"/>
    <property type="project" value="TreeGrafter"/>
</dbReference>
<keyword evidence="15" id="KW-1185">Reference proteome</keyword>
<evidence type="ECO:0000256" key="5">
    <source>
        <dbReference type="ARBA" id="ARBA00022827"/>
    </source>
</evidence>
<dbReference type="GO" id="GO:0004458">
    <property type="term" value="F:D-lactate dehydrogenase (cytochrome) activity"/>
    <property type="evidence" value="ECO:0007669"/>
    <property type="project" value="UniProtKB-EC"/>
</dbReference>
<dbReference type="Gene3D" id="3.30.70.2740">
    <property type="match status" value="1"/>
</dbReference>
<dbReference type="AlphaFoldDB" id="A0A5R9BCV2"/>
<evidence type="ECO:0000259" key="12">
    <source>
        <dbReference type="PROSITE" id="PS51379"/>
    </source>
</evidence>
<dbReference type="Gene3D" id="1.10.1060.10">
    <property type="entry name" value="Alpha-helical ferredoxin"/>
    <property type="match status" value="1"/>
</dbReference>
<dbReference type="InterPro" id="IPR017896">
    <property type="entry name" value="4Fe4S_Fe-S-bd"/>
</dbReference>
<reference evidence="14 15" key="1">
    <citation type="submission" date="2019-05" db="EMBL/GenBank/DDBJ databases">
        <title>Nesterenkonia sp. GY074 isolated from the Southern Atlantic Ocean.</title>
        <authorList>
            <person name="Zhang G."/>
        </authorList>
    </citation>
    <scope>NUCLEOTIDE SEQUENCE [LARGE SCALE GENOMIC DNA]</scope>
    <source>
        <strain evidence="14 15">GY074</strain>
    </source>
</reference>
<dbReference type="InterPro" id="IPR016166">
    <property type="entry name" value="FAD-bd_PCMH"/>
</dbReference>
<sequence length="918" mass="99275">MAHDASCYLLQPQAVVRPESASQMAELFRIVDQHEVGLTFRSGGTSLSGQSVSDQVLVDTRRNFRLINILDDGARVRVQPGATIRQVNQRLARFGRKLGPDPASEVACTIGGVVANNSSGMHCGTELNTYQTLESMVLVTPSGTVVDTGAPEADQVLRLKEPALHAGLAQLRERIVSSPASVRTIRQQFSMKNTMGYGLNSFIDYEDPVKILEHLMIGSEGTLGFIAEAVFRTVEIMPRVATGLLVFPDLMSATDAVPELIGVNSATVELMDATSLRVSQRSGQAPTQIAKIKVREHAALLVEYQGRTDAELQQRADIAGELFSRLALSAPAELTQDSASRAALWKVRKGLYAAVAGNRPTGSNALLEDVVVPVHDLGGTCRELTSMFSSHGYQDSVIFGHAKDGNIHFMLNETFDDPLSLKRYEQFTEEMVDLILDRGGSLKAEHGTGRIMAPFVRRQYGDELYEVMLQVKALLDPRGVFNPGVLINEDPRSYLKDLKSAPEVEEEVDRCVECGYCEPVCPSKDLTLTPRQRIVGRRAIAEAERLGDGALADRLRREYDYEALQTCAVDGMCATACPVNINTGDLVRRLRQENHSIVADQAWGAAAKSWGVTTGIVSAGLTAAKTLPAALPQAAAAAGRAAVGAEHVPTYQKRLPRGGRRRPRAHRENPRAVFFPACVSTMFGTGEIRDQALDDGKGPELSAAEAFLAVCERAGVAVTVPAEIDGTCCGTPWKSKGLPSGYSTISHRTLDVLWQATEHGRLPVVCDASSCTEGLTTMRDAATDSPQFGALRFVDSVEFVSEHVLADLSVTSPVGSMVLHPTCSSVQLGINGAFEALAHAMSHDVVVPEAWGCCAYAGDRGMLHPEFTASATRAEADEVLSRSYEAYASLNRTCEQGMTEATGRTFRHILQHLERATR</sequence>
<dbReference type="GO" id="GO:0051536">
    <property type="term" value="F:iron-sulfur cluster binding"/>
    <property type="evidence" value="ECO:0007669"/>
    <property type="project" value="UniProtKB-KW"/>
</dbReference>
<dbReference type="Pfam" id="PF01565">
    <property type="entry name" value="FAD_binding_4"/>
    <property type="match status" value="1"/>
</dbReference>
<dbReference type="InterPro" id="IPR009051">
    <property type="entry name" value="Helical_ferredxn"/>
</dbReference>
<dbReference type="SUPFAM" id="SSF55103">
    <property type="entry name" value="FAD-linked oxidases, C-terminal domain"/>
    <property type="match status" value="1"/>
</dbReference>
<evidence type="ECO:0000256" key="4">
    <source>
        <dbReference type="ARBA" id="ARBA00022723"/>
    </source>
</evidence>
<dbReference type="Proteomes" id="UP000310458">
    <property type="component" value="Unassembled WGS sequence"/>
</dbReference>
<feature type="compositionally biased region" description="Basic residues" evidence="11">
    <location>
        <begin position="654"/>
        <end position="665"/>
    </location>
</feature>
<organism evidence="14 15">
    <name type="scientific">Nesterenkonia salmonea</name>
    <dbReference type="NCBI Taxonomy" id="1804987"/>
    <lineage>
        <taxon>Bacteria</taxon>
        <taxon>Bacillati</taxon>
        <taxon>Actinomycetota</taxon>
        <taxon>Actinomycetes</taxon>
        <taxon>Micrococcales</taxon>
        <taxon>Micrococcaceae</taxon>
        <taxon>Nesterenkonia</taxon>
    </lineage>
</organism>
<keyword evidence="7" id="KW-0560">Oxidoreductase</keyword>
<proteinExistence type="inferred from homology"/>
<dbReference type="PANTHER" id="PTHR11748">
    <property type="entry name" value="D-LACTATE DEHYDROGENASE"/>
    <property type="match status" value="1"/>
</dbReference>
<dbReference type="InterPro" id="IPR016169">
    <property type="entry name" value="FAD-bd_PCMH_sub2"/>
</dbReference>
<dbReference type="PROSITE" id="PS00198">
    <property type="entry name" value="4FE4S_FER_1"/>
    <property type="match status" value="1"/>
</dbReference>
<dbReference type="GO" id="GO:0071949">
    <property type="term" value="F:FAD binding"/>
    <property type="evidence" value="ECO:0007669"/>
    <property type="project" value="InterPro"/>
</dbReference>
<dbReference type="InterPro" id="IPR036318">
    <property type="entry name" value="FAD-bd_PCMH-like_sf"/>
</dbReference>
<feature type="region of interest" description="Disordered" evidence="11">
    <location>
        <begin position="648"/>
        <end position="667"/>
    </location>
</feature>
<dbReference type="EC" id="1.1.2.4" evidence="10"/>
<dbReference type="InterPro" id="IPR006094">
    <property type="entry name" value="Oxid_FAD_bind_N"/>
</dbReference>
<keyword evidence="9" id="KW-0411">Iron-sulfur</keyword>
<evidence type="ECO:0000259" key="13">
    <source>
        <dbReference type="PROSITE" id="PS51387"/>
    </source>
</evidence>
<dbReference type="Pfam" id="PF13183">
    <property type="entry name" value="Fer4_8"/>
    <property type="match status" value="1"/>
</dbReference>
<keyword evidence="8" id="KW-0408">Iron</keyword>
<evidence type="ECO:0000256" key="6">
    <source>
        <dbReference type="ARBA" id="ARBA00022946"/>
    </source>
</evidence>
<dbReference type="SUPFAM" id="SSF46548">
    <property type="entry name" value="alpha-helical ferredoxin"/>
    <property type="match status" value="1"/>
</dbReference>
<keyword evidence="3" id="KW-0285">Flavoprotein</keyword>
<comment type="cofactor">
    <cofactor evidence="1">
        <name>FAD</name>
        <dbReference type="ChEBI" id="CHEBI:57692"/>
    </cofactor>
</comment>
<dbReference type="PROSITE" id="PS51387">
    <property type="entry name" value="FAD_PCMH"/>
    <property type="match status" value="1"/>
</dbReference>
<gene>
    <name evidence="14" type="ORF">FEF26_06470</name>
</gene>
<protein>
    <recommendedName>
        <fullName evidence="10">D-lactate dehydrogenase (cytochrome)</fullName>
        <ecNumber evidence="10">1.1.2.4</ecNumber>
    </recommendedName>
</protein>
<evidence type="ECO:0000256" key="9">
    <source>
        <dbReference type="ARBA" id="ARBA00023014"/>
    </source>
</evidence>
<dbReference type="InterPro" id="IPR017900">
    <property type="entry name" value="4Fe4S_Fe_S_CS"/>
</dbReference>
<evidence type="ECO:0000313" key="14">
    <source>
        <dbReference type="EMBL" id="TLP98071.1"/>
    </source>
</evidence>
<name>A0A5R9BCV2_9MICC</name>
<dbReference type="InterPro" id="IPR004113">
    <property type="entry name" value="FAD-bd_oxidored_4_C"/>
</dbReference>